<gene>
    <name evidence="2" type="ORF">GCM10009798_33390</name>
</gene>
<dbReference type="EMBL" id="BAAAPB010000004">
    <property type="protein sequence ID" value="GAA1970006.1"/>
    <property type="molecule type" value="Genomic_DNA"/>
</dbReference>
<feature type="domain" description="HTH marR-type" evidence="1">
    <location>
        <begin position="19"/>
        <end position="155"/>
    </location>
</feature>
<keyword evidence="3" id="KW-1185">Reference proteome</keyword>
<dbReference type="SMART" id="SM00347">
    <property type="entry name" value="HTH_MARR"/>
    <property type="match status" value="1"/>
</dbReference>
<dbReference type="InterPro" id="IPR039422">
    <property type="entry name" value="MarR/SlyA-like"/>
</dbReference>
<dbReference type="InterPro" id="IPR036388">
    <property type="entry name" value="WH-like_DNA-bd_sf"/>
</dbReference>
<evidence type="ECO:0000313" key="2">
    <source>
        <dbReference type="EMBL" id="GAA1970006.1"/>
    </source>
</evidence>
<evidence type="ECO:0000313" key="3">
    <source>
        <dbReference type="Proteomes" id="UP001500571"/>
    </source>
</evidence>
<dbReference type="PRINTS" id="PR00598">
    <property type="entry name" value="HTHMARR"/>
</dbReference>
<dbReference type="PANTHER" id="PTHR33164">
    <property type="entry name" value="TRANSCRIPTIONAL REGULATOR, MARR FAMILY"/>
    <property type="match status" value="1"/>
</dbReference>
<evidence type="ECO:0000259" key="1">
    <source>
        <dbReference type="PROSITE" id="PS50995"/>
    </source>
</evidence>
<organism evidence="2 3">
    <name type="scientific">Nocardioides panacihumi</name>
    <dbReference type="NCBI Taxonomy" id="400774"/>
    <lineage>
        <taxon>Bacteria</taxon>
        <taxon>Bacillati</taxon>
        <taxon>Actinomycetota</taxon>
        <taxon>Actinomycetes</taxon>
        <taxon>Propionibacteriales</taxon>
        <taxon>Nocardioidaceae</taxon>
        <taxon>Nocardioides</taxon>
    </lineage>
</organism>
<dbReference type="Pfam" id="PF12802">
    <property type="entry name" value="MarR_2"/>
    <property type="match status" value="1"/>
</dbReference>
<name>A0ABP5CXT6_9ACTN</name>
<sequence>MRTQTRVPSGPVTSRKKLAADAWGALLQVHAALVPALDKQVQAVTGLPLSWYDVLLELASEPQGRLRMSDLAERVVLSRTRVSRLVEELVARGLVMKEAHPDDKRSAYAVITESGRASFRASAPVYVQAIEARFASHLSDDDLVTLADILNKIPKSTS</sequence>
<comment type="caution">
    <text evidence="2">The sequence shown here is derived from an EMBL/GenBank/DDBJ whole genome shotgun (WGS) entry which is preliminary data.</text>
</comment>
<dbReference type="InterPro" id="IPR000835">
    <property type="entry name" value="HTH_MarR-typ"/>
</dbReference>
<protein>
    <submittedName>
        <fullName evidence="2">Helix-turn-helix domain-containing protein</fullName>
    </submittedName>
</protein>
<accession>A0ABP5CXT6</accession>
<dbReference type="PANTHER" id="PTHR33164:SF43">
    <property type="entry name" value="HTH-TYPE TRANSCRIPTIONAL REPRESSOR YETL"/>
    <property type="match status" value="1"/>
</dbReference>
<dbReference type="SUPFAM" id="SSF46785">
    <property type="entry name" value="Winged helix' DNA-binding domain"/>
    <property type="match status" value="1"/>
</dbReference>
<proteinExistence type="predicted"/>
<dbReference type="Gene3D" id="1.10.10.10">
    <property type="entry name" value="Winged helix-like DNA-binding domain superfamily/Winged helix DNA-binding domain"/>
    <property type="match status" value="1"/>
</dbReference>
<dbReference type="InterPro" id="IPR036390">
    <property type="entry name" value="WH_DNA-bd_sf"/>
</dbReference>
<dbReference type="Proteomes" id="UP001500571">
    <property type="component" value="Unassembled WGS sequence"/>
</dbReference>
<dbReference type="PROSITE" id="PS50995">
    <property type="entry name" value="HTH_MARR_2"/>
    <property type="match status" value="1"/>
</dbReference>
<reference evidence="3" key="1">
    <citation type="journal article" date="2019" name="Int. J. Syst. Evol. Microbiol.">
        <title>The Global Catalogue of Microorganisms (GCM) 10K type strain sequencing project: providing services to taxonomists for standard genome sequencing and annotation.</title>
        <authorList>
            <consortium name="The Broad Institute Genomics Platform"/>
            <consortium name="The Broad Institute Genome Sequencing Center for Infectious Disease"/>
            <person name="Wu L."/>
            <person name="Ma J."/>
        </authorList>
    </citation>
    <scope>NUCLEOTIDE SEQUENCE [LARGE SCALE GENOMIC DNA]</scope>
    <source>
        <strain evidence="3">JCM 15309</strain>
    </source>
</reference>